<dbReference type="InterPro" id="IPR001594">
    <property type="entry name" value="Palmitoyltrfase_DHHC"/>
</dbReference>
<keyword evidence="6 8" id="KW-0472">Membrane</keyword>
<comment type="domain">
    <text evidence="8">The DHHC domain is required for palmitoyltransferase activity.</text>
</comment>
<dbReference type="Pfam" id="PF01529">
    <property type="entry name" value="DHHC"/>
    <property type="match status" value="1"/>
</dbReference>
<evidence type="ECO:0000313" key="10">
    <source>
        <dbReference type="EMBL" id="KAG6791820.1"/>
    </source>
</evidence>
<keyword evidence="4 8" id="KW-0812">Transmembrane</keyword>
<dbReference type="GO" id="GO:0012505">
    <property type="term" value="C:endomembrane system"/>
    <property type="evidence" value="ECO:0007669"/>
    <property type="project" value="UniProtKB-SubCell"/>
</dbReference>
<feature type="transmembrane region" description="Helical" evidence="8">
    <location>
        <begin position="64"/>
        <end position="86"/>
    </location>
</feature>
<evidence type="ECO:0000256" key="7">
    <source>
        <dbReference type="ARBA" id="ARBA00023315"/>
    </source>
</evidence>
<evidence type="ECO:0000256" key="3">
    <source>
        <dbReference type="ARBA" id="ARBA00022679"/>
    </source>
</evidence>
<feature type="transmembrane region" description="Helical" evidence="8">
    <location>
        <begin position="33"/>
        <end position="57"/>
    </location>
</feature>
<evidence type="ECO:0000256" key="1">
    <source>
        <dbReference type="ARBA" id="ARBA00004127"/>
    </source>
</evidence>
<evidence type="ECO:0000259" key="9">
    <source>
        <dbReference type="Pfam" id="PF01529"/>
    </source>
</evidence>
<organism evidence="10 11">
    <name type="scientific">Populus tomentosa</name>
    <name type="common">Chinese white poplar</name>
    <dbReference type="NCBI Taxonomy" id="118781"/>
    <lineage>
        <taxon>Eukaryota</taxon>
        <taxon>Viridiplantae</taxon>
        <taxon>Streptophyta</taxon>
        <taxon>Embryophyta</taxon>
        <taxon>Tracheophyta</taxon>
        <taxon>Spermatophyta</taxon>
        <taxon>Magnoliopsida</taxon>
        <taxon>eudicotyledons</taxon>
        <taxon>Gunneridae</taxon>
        <taxon>Pentapetalae</taxon>
        <taxon>rosids</taxon>
        <taxon>fabids</taxon>
        <taxon>Malpighiales</taxon>
        <taxon>Salicaceae</taxon>
        <taxon>Saliceae</taxon>
        <taxon>Populus</taxon>
    </lineage>
</organism>
<keyword evidence="5 8" id="KW-1133">Transmembrane helix</keyword>
<evidence type="ECO:0000256" key="8">
    <source>
        <dbReference type="RuleBase" id="RU079119"/>
    </source>
</evidence>
<comment type="catalytic activity">
    <reaction evidence="8">
        <text>L-cysteinyl-[protein] + hexadecanoyl-CoA = S-hexadecanoyl-L-cysteinyl-[protein] + CoA</text>
        <dbReference type="Rhea" id="RHEA:36683"/>
        <dbReference type="Rhea" id="RHEA-COMP:10131"/>
        <dbReference type="Rhea" id="RHEA-COMP:11032"/>
        <dbReference type="ChEBI" id="CHEBI:29950"/>
        <dbReference type="ChEBI" id="CHEBI:57287"/>
        <dbReference type="ChEBI" id="CHEBI:57379"/>
        <dbReference type="ChEBI" id="CHEBI:74151"/>
        <dbReference type="EC" id="2.3.1.225"/>
    </reaction>
</comment>
<protein>
    <recommendedName>
        <fullName evidence="8">S-acyltransferase</fullName>
        <ecNumber evidence="8">2.3.1.225</ecNumber>
    </recommendedName>
    <alternativeName>
        <fullName evidence="8">Palmitoyltransferase</fullName>
    </alternativeName>
</protein>
<dbReference type="PANTHER" id="PTHR12246">
    <property type="entry name" value="PALMITOYLTRANSFERASE ZDHHC16"/>
    <property type="match status" value="1"/>
</dbReference>
<keyword evidence="3 8" id="KW-0808">Transferase</keyword>
<reference evidence="10" key="1">
    <citation type="journal article" date="2020" name="bioRxiv">
        <title>Hybrid origin of Populus tomentosa Carr. identified through genome sequencing and phylogenomic analysis.</title>
        <authorList>
            <person name="An X."/>
            <person name="Gao K."/>
            <person name="Chen Z."/>
            <person name="Li J."/>
            <person name="Yang X."/>
            <person name="Yang X."/>
            <person name="Zhou J."/>
            <person name="Guo T."/>
            <person name="Zhao T."/>
            <person name="Huang S."/>
            <person name="Miao D."/>
            <person name="Khan W.U."/>
            <person name="Rao P."/>
            <person name="Ye M."/>
            <person name="Lei B."/>
            <person name="Liao W."/>
            <person name="Wang J."/>
            <person name="Ji L."/>
            <person name="Li Y."/>
            <person name="Guo B."/>
            <person name="Mustafa N.S."/>
            <person name="Li S."/>
            <person name="Yun Q."/>
            <person name="Keller S.R."/>
            <person name="Mao J."/>
            <person name="Zhang R."/>
            <person name="Strauss S.H."/>
        </authorList>
    </citation>
    <scope>NUCLEOTIDE SEQUENCE</scope>
    <source>
        <strain evidence="10">GM15</strain>
        <tissue evidence="10">Leaf</tissue>
    </source>
</reference>
<feature type="domain" description="Palmitoyltransferase DHHC" evidence="9">
    <location>
        <begin position="217"/>
        <end position="344"/>
    </location>
</feature>
<evidence type="ECO:0000256" key="2">
    <source>
        <dbReference type="ARBA" id="ARBA00008574"/>
    </source>
</evidence>
<dbReference type="InterPro" id="IPR039859">
    <property type="entry name" value="PFA4/ZDH16/20/ERF2-like"/>
</dbReference>
<accession>A0A8X8DH03</accession>
<dbReference type="OrthoDB" id="331948at2759"/>
<evidence type="ECO:0000256" key="4">
    <source>
        <dbReference type="ARBA" id="ARBA00022692"/>
    </source>
</evidence>
<keyword evidence="11" id="KW-1185">Reference proteome</keyword>
<evidence type="ECO:0000313" key="11">
    <source>
        <dbReference type="Proteomes" id="UP000886885"/>
    </source>
</evidence>
<evidence type="ECO:0000256" key="5">
    <source>
        <dbReference type="ARBA" id="ARBA00022989"/>
    </source>
</evidence>
<dbReference type="PROSITE" id="PS50216">
    <property type="entry name" value="DHHC"/>
    <property type="match status" value="1"/>
</dbReference>
<keyword evidence="7 8" id="KW-0012">Acyltransferase</keyword>
<dbReference type="Proteomes" id="UP000886885">
    <property type="component" value="Chromosome 1A"/>
</dbReference>
<dbReference type="EC" id="2.3.1.225" evidence="8"/>
<name>A0A8X8DH03_POPTO</name>
<feature type="transmembrane region" description="Helical" evidence="8">
    <location>
        <begin position="305"/>
        <end position="326"/>
    </location>
</feature>
<gene>
    <name evidence="10" type="ORF">POTOM_000954</name>
</gene>
<sequence length="404" mass="45664">MDRGPHWMFNKKKIVQKSGETVMAWNVFKFCTALRALGSIMIVLVLGIVGVTYYVIVVANYGPALFHGGLDSFVALLVLVLFHSLAGGVDFKLNISQIPYGLDYLGKNELWDFGKLSFSPMYSTTYGRKMMGVIPSPDYPPRYVASCHWLPLNIVMLVMLLWSYFTTVLTDPGGVPPNWRPSIDEESGDADPLVGLAYEGTSLDLNQSAMLGEPANPRTRVCRKCNWFKPPRCHHCSVCEQEVYIENGPSLCMVVNCVGALNYKYFLLFLFYTFLVTTLVTSSLLPRFIAFFTDGEKNGTPETLVATFVAFVLNLSFALSIMGFLIMHISLVSGNTTTIEAFEKKSNPKWHYDLGRRKNFEQVFGTDKRYWFIPAYSEEDLECMPVLQGFEYPTRPDLDELQQF</sequence>
<dbReference type="GO" id="GO:0019706">
    <property type="term" value="F:protein-cysteine S-palmitoyltransferase activity"/>
    <property type="evidence" value="ECO:0007669"/>
    <property type="project" value="UniProtKB-EC"/>
</dbReference>
<evidence type="ECO:0000256" key="6">
    <source>
        <dbReference type="ARBA" id="ARBA00023136"/>
    </source>
</evidence>
<dbReference type="EMBL" id="JAAWWB010000001">
    <property type="protein sequence ID" value="KAG6791820.1"/>
    <property type="molecule type" value="Genomic_DNA"/>
</dbReference>
<comment type="similarity">
    <text evidence="2 8">Belongs to the DHHC palmitoyltransferase family.</text>
</comment>
<comment type="caution">
    <text evidence="10">The sequence shown here is derived from an EMBL/GenBank/DDBJ whole genome shotgun (WGS) entry which is preliminary data.</text>
</comment>
<dbReference type="AlphaFoldDB" id="A0A8X8DH03"/>
<proteinExistence type="inferred from homology"/>
<feature type="transmembrane region" description="Helical" evidence="8">
    <location>
        <begin position="265"/>
        <end position="285"/>
    </location>
</feature>
<comment type="subcellular location">
    <subcellularLocation>
        <location evidence="1">Endomembrane system</location>
        <topology evidence="1">Multi-pass membrane protein</topology>
    </subcellularLocation>
</comment>